<evidence type="ECO:0000313" key="2">
    <source>
        <dbReference type="EMBL" id="CEK73999.1"/>
    </source>
</evidence>
<evidence type="ECO:0000313" key="3">
    <source>
        <dbReference type="EMBL" id="CEK74000.1"/>
    </source>
</evidence>
<gene>
    <name evidence="2" type="primary">ORF89243</name>
    <name evidence="3" type="synonym">ORF89251</name>
</gene>
<protein>
    <submittedName>
        <fullName evidence="2">Uncharacterized protein</fullName>
    </submittedName>
</protein>
<feature type="region of interest" description="Disordered" evidence="1">
    <location>
        <begin position="27"/>
        <end position="119"/>
    </location>
</feature>
<organism evidence="2">
    <name type="scientific">Arion vulgaris</name>
    <dbReference type="NCBI Taxonomy" id="1028688"/>
    <lineage>
        <taxon>Eukaryota</taxon>
        <taxon>Metazoa</taxon>
        <taxon>Spiralia</taxon>
        <taxon>Lophotrochozoa</taxon>
        <taxon>Mollusca</taxon>
        <taxon>Gastropoda</taxon>
        <taxon>Heterobranchia</taxon>
        <taxon>Euthyneura</taxon>
        <taxon>Panpulmonata</taxon>
        <taxon>Eupulmonata</taxon>
        <taxon>Stylommatophora</taxon>
        <taxon>Helicina</taxon>
        <taxon>Arionoidea</taxon>
        <taxon>Arionidae</taxon>
        <taxon>Arion</taxon>
    </lineage>
</organism>
<reference evidence="2" key="1">
    <citation type="submission" date="2014-12" db="EMBL/GenBank/DDBJ databases">
        <title>Insight into the proteome of Arion vulgaris.</title>
        <authorList>
            <person name="Aradska J."/>
            <person name="Bulat T."/>
            <person name="Smidak R."/>
            <person name="Sarate P."/>
            <person name="Gangsoo J."/>
            <person name="Sialana F."/>
            <person name="Bilban M."/>
            <person name="Lubec G."/>
        </authorList>
    </citation>
    <scope>NUCLEOTIDE SEQUENCE</scope>
    <source>
        <tissue evidence="2">Skin</tissue>
    </source>
</reference>
<sequence>MWVNSIITIQPRFYEIWYKKFFAKLRSTPSSPTSPDQTPLSSSLPNAPFRIFPTSTMHPQPQSAPALHQKTTDSHSNLHLQFAPPKFPNRRRIKASDTRTPTSPTIVESPLELDIASLP</sequence>
<dbReference type="AlphaFoldDB" id="A0A0B6ZZE2"/>
<proteinExistence type="predicted"/>
<feature type="compositionally biased region" description="Polar residues" evidence="1">
    <location>
        <begin position="53"/>
        <end position="63"/>
    </location>
</feature>
<accession>A0A0B6ZZE2</accession>
<dbReference type="EMBL" id="HACG01027135">
    <property type="protein sequence ID" value="CEK74000.1"/>
    <property type="molecule type" value="Transcribed_RNA"/>
</dbReference>
<feature type="compositionally biased region" description="Low complexity" evidence="1">
    <location>
        <begin position="27"/>
        <end position="45"/>
    </location>
</feature>
<dbReference type="EMBL" id="HACG01027134">
    <property type="protein sequence ID" value="CEK73999.1"/>
    <property type="molecule type" value="Transcribed_RNA"/>
</dbReference>
<evidence type="ECO:0000256" key="1">
    <source>
        <dbReference type="SAM" id="MobiDB-lite"/>
    </source>
</evidence>
<name>A0A0B6ZZE2_9EUPU</name>